<proteinExistence type="inferred from homology"/>
<dbReference type="CDD" id="cd00305">
    <property type="entry name" value="Cu-Zn_Superoxide_Dismutase"/>
    <property type="match status" value="1"/>
</dbReference>
<comment type="caution">
    <text evidence="4">The sequence shown here is derived from an EMBL/GenBank/DDBJ whole genome shotgun (WGS) entry which is preliminary data.</text>
</comment>
<dbReference type="InterPro" id="IPR036423">
    <property type="entry name" value="SOD-like_Cu/Zn_dom_sf"/>
</dbReference>
<dbReference type="Pfam" id="PF00080">
    <property type="entry name" value="Sod_Cu"/>
    <property type="match status" value="1"/>
</dbReference>
<keyword evidence="2" id="KW-0186">Copper</keyword>
<comment type="similarity">
    <text evidence="1 2">Belongs to the Cu-Zn superoxide dismutase family.</text>
</comment>
<comment type="function">
    <text evidence="2">Destroys radicals which are normally produced within the cells and which are toxic to biological systems.</text>
</comment>
<keyword evidence="2" id="KW-0479">Metal-binding</keyword>
<evidence type="ECO:0000256" key="2">
    <source>
        <dbReference type="RuleBase" id="RU000393"/>
    </source>
</evidence>
<dbReference type="EC" id="1.15.1.1" evidence="2"/>
<accession>A0ABV9P8E9</accession>
<dbReference type="PANTHER" id="PTHR10003">
    <property type="entry name" value="SUPEROXIDE DISMUTASE CU-ZN -RELATED"/>
    <property type="match status" value="1"/>
</dbReference>
<dbReference type="PROSITE" id="PS00087">
    <property type="entry name" value="SOD_CU_ZN_1"/>
    <property type="match status" value="1"/>
</dbReference>
<keyword evidence="2" id="KW-0862">Zinc</keyword>
<dbReference type="PROSITE" id="PS51257">
    <property type="entry name" value="PROKAR_LIPOPROTEIN"/>
    <property type="match status" value="1"/>
</dbReference>
<sequence>MKNYLIIALIGVTLVGCKETVKEEENKEETVEVVEKTATATAQIAAKSNSTVSGTVTFTENDGKVYMKADFTGLTPGEHAIHIHENGDCSAEDGSSAGGHWNPTKEEHGEWEHKMFHKGDIGNLTADENGIATITKETDLWCISCEDETKNIIGKSIVVHKDADDMKSQPSGNAGDRIGCGEIVLEQK</sequence>
<dbReference type="Proteomes" id="UP001595885">
    <property type="component" value="Unassembled WGS sequence"/>
</dbReference>
<dbReference type="InterPro" id="IPR001424">
    <property type="entry name" value="SOD_Cu_Zn_dom"/>
</dbReference>
<evidence type="ECO:0000259" key="3">
    <source>
        <dbReference type="Pfam" id="PF00080"/>
    </source>
</evidence>
<comment type="cofactor">
    <cofactor evidence="2">
        <name>Zn(2+)</name>
        <dbReference type="ChEBI" id="CHEBI:29105"/>
    </cofactor>
    <text evidence="2">Binds 1 zinc ion per subunit.</text>
</comment>
<feature type="domain" description="Superoxide dismutase copper/zinc binding" evidence="3">
    <location>
        <begin position="52"/>
        <end position="183"/>
    </location>
</feature>
<comment type="catalytic activity">
    <reaction evidence="2">
        <text>2 superoxide + 2 H(+) = H2O2 + O2</text>
        <dbReference type="Rhea" id="RHEA:20696"/>
        <dbReference type="ChEBI" id="CHEBI:15378"/>
        <dbReference type="ChEBI" id="CHEBI:15379"/>
        <dbReference type="ChEBI" id="CHEBI:16240"/>
        <dbReference type="ChEBI" id="CHEBI:18421"/>
        <dbReference type="EC" id="1.15.1.1"/>
    </reaction>
</comment>
<dbReference type="SUPFAM" id="SSF49329">
    <property type="entry name" value="Cu,Zn superoxide dismutase-like"/>
    <property type="match status" value="1"/>
</dbReference>
<protein>
    <recommendedName>
        <fullName evidence="2">Superoxide dismutase [Cu-Zn]</fullName>
        <ecNumber evidence="2">1.15.1.1</ecNumber>
    </recommendedName>
</protein>
<keyword evidence="2" id="KW-0560">Oxidoreductase</keyword>
<dbReference type="Gene3D" id="2.60.40.200">
    <property type="entry name" value="Superoxide dismutase, copper/zinc binding domain"/>
    <property type="match status" value="1"/>
</dbReference>
<dbReference type="RefSeq" id="WP_379741578.1">
    <property type="nucleotide sequence ID" value="NZ_JBHSGW010000025.1"/>
</dbReference>
<dbReference type="InterPro" id="IPR024134">
    <property type="entry name" value="SOD_Cu/Zn_/chaperone"/>
</dbReference>
<organism evidence="4 5">
    <name type="scientific">Flavobacterium ponti</name>
    <dbReference type="NCBI Taxonomy" id="665133"/>
    <lineage>
        <taxon>Bacteria</taxon>
        <taxon>Pseudomonadati</taxon>
        <taxon>Bacteroidota</taxon>
        <taxon>Flavobacteriia</taxon>
        <taxon>Flavobacteriales</taxon>
        <taxon>Flavobacteriaceae</taxon>
        <taxon>Flavobacterium</taxon>
    </lineage>
</organism>
<dbReference type="EMBL" id="JBHSGW010000025">
    <property type="protein sequence ID" value="MFC4740362.1"/>
    <property type="molecule type" value="Genomic_DNA"/>
</dbReference>
<gene>
    <name evidence="4" type="ORF">ACFO3U_10190</name>
</gene>
<keyword evidence="5" id="KW-1185">Reference proteome</keyword>
<name>A0ABV9P8E9_9FLAO</name>
<evidence type="ECO:0000313" key="4">
    <source>
        <dbReference type="EMBL" id="MFC4740362.1"/>
    </source>
</evidence>
<dbReference type="PROSITE" id="PS00332">
    <property type="entry name" value="SOD_CU_ZN_2"/>
    <property type="match status" value="1"/>
</dbReference>
<reference evidence="5" key="1">
    <citation type="journal article" date="2019" name="Int. J. Syst. Evol. Microbiol.">
        <title>The Global Catalogue of Microorganisms (GCM) 10K type strain sequencing project: providing services to taxonomists for standard genome sequencing and annotation.</title>
        <authorList>
            <consortium name="The Broad Institute Genomics Platform"/>
            <consortium name="The Broad Institute Genome Sequencing Center for Infectious Disease"/>
            <person name="Wu L."/>
            <person name="Ma J."/>
        </authorList>
    </citation>
    <scope>NUCLEOTIDE SEQUENCE [LARGE SCALE GENOMIC DNA]</scope>
    <source>
        <strain evidence="5">CCUG 50349</strain>
    </source>
</reference>
<dbReference type="InterPro" id="IPR018152">
    <property type="entry name" value="SOD_Cu/Zn_BS"/>
</dbReference>
<evidence type="ECO:0000313" key="5">
    <source>
        <dbReference type="Proteomes" id="UP001595885"/>
    </source>
</evidence>
<evidence type="ECO:0000256" key="1">
    <source>
        <dbReference type="ARBA" id="ARBA00010457"/>
    </source>
</evidence>
<comment type="cofactor">
    <cofactor evidence="2">
        <name>Cu cation</name>
        <dbReference type="ChEBI" id="CHEBI:23378"/>
    </cofactor>
    <text evidence="2">Binds 1 copper ion per subunit.</text>
</comment>